<dbReference type="SUPFAM" id="SSF101738">
    <property type="entry name" value="SspB-like"/>
    <property type="match status" value="1"/>
</dbReference>
<evidence type="ECO:0000313" key="2">
    <source>
        <dbReference type="EMBL" id="MDQ0010218.1"/>
    </source>
</evidence>
<dbReference type="InterPro" id="IPR036760">
    <property type="entry name" value="SspB-like_sf"/>
</dbReference>
<accession>A0ABT9SYY8</accession>
<dbReference type="EMBL" id="JAUSSK010000003">
    <property type="protein sequence ID" value="MDQ0010218.1"/>
    <property type="molecule type" value="Genomic_DNA"/>
</dbReference>
<keyword evidence="3" id="KW-1185">Reference proteome</keyword>
<dbReference type="NCBIfam" id="NF008769">
    <property type="entry name" value="PRK11798.2-5"/>
    <property type="match status" value="1"/>
</dbReference>
<evidence type="ECO:0000313" key="3">
    <source>
        <dbReference type="Proteomes" id="UP001237737"/>
    </source>
</evidence>
<dbReference type="PIRSF" id="PIRSF005276">
    <property type="entry name" value="SspB"/>
    <property type="match status" value="1"/>
</dbReference>
<organism evidence="2 3">
    <name type="scientific">Luteibacter jiangsuensis</name>
    <dbReference type="NCBI Taxonomy" id="637577"/>
    <lineage>
        <taxon>Bacteria</taxon>
        <taxon>Pseudomonadati</taxon>
        <taxon>Pseudomonadota</taxon>
        <taxon>Gammaproteobacteria</taxon>
        <taxon>Lysobacterales</taxon>
        <taxon>Rhodanobacteraceae</taxon>
        <taxon>Luteibacter</taxon>
    </lineage>
</organism>
<sequence>MDTNENAGMTSNRPYLLRAIYDWISDNGFTPYVLVDANQPGVQVPAHVVKNGQVVLNLAMRAVANLDLGNDRITFQARFSGVSQSIAIPMHAVLALYAQENGQGMMFPADESEALSANTSDPADEANEAPPQAGGDDDRPKRGAPHLRVVK</sequence>
<dbReference type="PANTHER" id="PTHR37486">
    <property type="entry name" value="STRINGENT STARVATION PROTEIN B"/>
    <property type="match status" value="1"/>
</dbReference>
<evidence type="ECO:0000256" key="1">
    <source>
        <dbReference type="SAM" id="MobiDB-lite"/>
    </source>
</evidence>
<feature type="region of interest" description="Disordered" evidence="1">
    <location>
        <begin position="107"/>
        <end position="151"/>
    </location>
</feature>
<protein>
    <submittedName>
        <fullName evidence="2">Stringent starvation protein B</fullName>
    </submittedName>
</protein>
<name>A0ABT9SYY8_9GAMM</name>
<reference evidence="2 3" key="1">
    <citation type="submission" date="2023-07" db="EMBL/GenBank/DDBJ databases">
        <title>Sorghum-associated microbial communities from plants grown in Nebraska, USA.</title>
        <authorList>
            <person name="Schachtman D."/>
        </authorList>
    </citation>
    <scope>NUCLEOTIDE SEQUENCE [LARGE SCALE GENOMIC DNA]</scope>
    <source>
        <strain evidence="2 3">CC60</strain>
    </source>
</reference>
<proteinExistence type="predicted"/>
<comment type="caution">
    <text evidence="2">The sequence shown here is derived from an EMBL/GenBank/DDBJ whole genome shotgun (WGS) entry which is preliminary data.</text>
</comment>
<dbReference type="NCBIfam" id="NF008763">
    <property type="entry name" value="PRK11798.1-2"/>
    <property type="match status" value="1"/>
</dbReference>
<feature type="compositionally biased region" description="Basic residues" evidence="1">
    <location>
        <begin position="142"/>
        <end position="151"/>
    </location>
</feature>
<gene>
    <name evidence="2" type="ORF">J2T07_002408</name>
</gene>
<dbReference type="Pfam" id="PF04386">
    <property type="entry name" value="SspB"/>
    <property type="match status" value="1"/>
</dbReference>
<dbReference type="PANTHER" id="PTHR37486:SF1">
    <property type="entry name" value="STRINGENT STARVATION PROTEIN B"/>
    <property type="match status" value="1"/>
</dbReference>
<dbReference type="Gene3D" id="2.30.30.220">
    <property type="entry name" value="SspB-like"/>
    <property type="match status" value="1"/>
</dbReference>
<dbReference type="InterPro" id="IPR007481">
    <property type="entry name" value="SspB"/>
</dbReference>
<dbReference type="Proteomes" id="UP001237737">
    <property type="component" value="Unassembled WGS sequence"/>
</dbReference>